<name>A0A974DTK1_XENLA</name>
<evidence type="ECO:0000313" key="1">
    <source>
        <dbReference type="EMBL" id="OCT96801.1"/>
    </source>
</evidence>
<dbReference type="AlphaFoldDB" id="A0A974DTK1"/>
<dbReference type="EMBL" id="CM004467">
    <property type="protein sequence ID" value="OCT96801.1"/>
    <property type="molecule type" value="Genomic_DNA"/>
</dbReference>
<dbReference type="Proteomes" id="UP000694892">
    <property type="component" value="Chromosome 1S"/>
</dbReference>
<organism evidence="1 2">
    <name type="scientific">Xenopus laevis</name>
    <name type="common">African clawed frog</name>
    <dbReference type="NCBI Taxonomy" id="8355"/>
    <lineage>
        <taxon>Eukaryota</taxon>
        <taxon>Metazoa</taxon>
        <taxon>Chordata</taxon>
        <taxon>Craniata</taxon>
        <taxon>Vertebrata</taxon>
        <taxon>Euteleostomi</taxon>
        <taxon>Amphibia</taxon>
        <taxon>Batrachia</taxon>
        <taxon>Anura</taxon>
        <taxon>Pipoidea</taxon>
        <taxon>Pipidae</taxon>
        <taxon>Xenopodinae</taxon>
        <taxon>Xenopus</taxon>
        <taxon>Xenopus</taxon>
    </lineage>
</organism>
<protein>
    <submittedName>
        <fullName evidence="1">Uncharacterized protein</fullName>
    </submittedName>
</protein>
<evidence type="ECO:0000313" key="2">
    <source>
        <dbReference type="Proteomes" id="UP000694892"/>
    </source>
</evidence>
<accession>A0A974DTK1</accession>
<proteinExistence type="predicted"/>
<reference evidence="2" key="1">
    <citation type="journal article" date="2016" name="Nature">
        <title>Genome evolution in the allotetraploid frog Xenopus laevis.</title>
        <authorList>
            <person name="Session A.M."/>
            <person name="Uno Y."/>
            <person name="Kwon T."/>
            <person name="Chapman J.A."/>
            <person name="Toyoda A."/>
            <person name="Takahashi S."/>
            <person name="Fukui A."/>
            <person name="Hikosaka A."/>
            <person name="Suzuki A."/>
            <person name="Kondo M."/>
            <person name="van Heeringen S.J."/>
            <person name="Quigley I."/>
            <person name="Heinz S."/>
            <person name="Ogino H."/>
            <person name="Ochi H."/>
            <person name="Hellsten U."/>
            <person name="Lyons J.B."/>
            <person name="Simakov O."/>
            <person name="Putnam N."/>
            <person name="Stites J."/>
            <person name="Kuroki Y."/>
            <person name="Tanaka T."/>
            <person name="Michiue T."/>
            <person name="Watanabe M."/>
            <person name="Bogdanovic O."/>
            <person name="Lister R."/>
            <person name="Georgiou G."/>
            <person name="Paranjpe S.S."/>
            <person name="van Kruijsbergen I."/>
            <person name="Shu S."/>
            <person name="Carlson J."/>
            <person name="Kinoshita T."/>
            <person name="Ohta Y."/>
            <person name="Mawaribuchi S."/>
            <person name="Jenkins J."/>
            <person name="Grimwood J."/>
            <person name="Schmutz J."/>
            <person name="Mitros T."/>
            <person name="Mozaffari S.V."/>
            <person name="Suzuki Y."/>
            <person name="Haramoto Y."/>
            <person name="Yamamoto T.S."/>
            <person name="Takagi C."/>
            <person name="Heald R."/>
            <person name="Miller K."/>
            <person name="Haudenschild C."/>
            <person name="Kitzman J."/>
            <person name="Nakayama T."/>
            <person name="Izutsu Y."/>
            <person name="Robert J."/>
            <person name="Fortriede J."/>
            <person name="Burns K."/>
            <person name="Lotay V."/>
            <person name="Karimi K."/>
            <person name="Yasuoka Y."/>
            <person name="Dichmann D.S."/>
            <person name="Flajnik M.F."/>
            <person name="Houston D.W."/>
            <person name="Shendure J."/>
            <person name="DuPasquier L."/>
            <person name="Vize P.D."/>
            <person name="Zorn A.M."/>
            <person name="Ito M."/>
            <person name="Marcotte E.M."/>
            <person name="Wallingford J.B."/>
            <person name="Ito Y."/>
            <person name="Asashima M."/>
            <person name="Ueno N."/>
            <person name="Matsuda Y."/>
            <person name="Veenstra G.J."/>
            <person name="Fujiyama A."/>
            <person name="Harland R.M."/>
            <person name="Taira M."/>
            <person name="Rokhsar D.S."/>
        </authorList>
    </citation>
    <scope>NUCLEOTIDE SEQUENCE [LARGE SCALE GENOMIC DNA]</scope>
    <source>
        <strain evidence="2">J</strain>
    </source>
</reference>
<gene>
    <name evidence="1" type="ORF">XELAEV_18009017mg</name>
</gene>
<sequence length="104" mass="11612">MELLCLSRSPRKADVRLKNALNFTPFCPHPTSGACDGKGTGTIQHHGQGTLLHLLRRSTQLPAPFQGILLLHRAFCPPLKVKKNVRRQENKTANRMPLCWSSNS</sequence>